<dbReference type="Proteomes" id="UP000094165">
    <property type="component" value="Unassembled WGS sequence"/>
</dbReference>
<evidence type="ECO:0000313" key="3">
    <source>
        <dbReference type="Proteomes" id="UP000094165"/>
    </source>
</evidence>
<dbReference type="EMBL" id="AJYW02000261">
    <property type="protein sequence ID" value="OEE72710.1"/>
    <property type="molecule type" value="Genomic_DNA"/>
</dbReference>
<dbReference type="InterPro" id="IPR046513">
    <property type="entry name" value="DUF6691"/>
</dbReference>
<organism evidence="2 3">
    <name type="scientific">Vibrio genomosp. F6 str. FF-238</name>
    <dbReference type="NCBI Taxonomy" id="1191298"/>
    <lineage>
        <taxon>Bacteria</taxon>
        <taxon>Pseudomonadati</taxon>
        <taxon>Pseudomonadota</taxon>
        <taxon>Gammaproteobacteria</taxon>
        <taxon>Vibrionales</taxon>
        <taxon>Vibrionaceae</taxon>
        <taxon>Vibrio</taxon>
    </lineage>
</organism>
<keyword evidence="1" id="KW-0472">Membrane</keyword>
<keyword evidence="1" id="KW-1133">Transmembrane helix</keyword>
<evidence type="ECO:0000313" key="2">
    <source>
        <dbReference type="EMBL" id="OEE72710.1"/>
    </source>
</evidence>
<gene>
    <name evidence="2" type="ORF">A130_07290</name>
</gene>
<name>A0A1E5CS38_9VIBR</name>
<feature type="transmembrane region" description="Helical" evidence="1">
    <location>
        <begin position="115"/>
        <end position="139"/>
    </location>
</feature>
<dbReference type="AlphaFoldDB" id="A0A1E5CS38"/>
<keyword evidence="3" id="KW-1185">Reference proteome</keyword>
<sequence length="152" mass="16066">MKHLIFSLSALVSGILFGVGMVLSGMTDPAVVIGFLDVFGEWNPSLIFVMGGALAVFMPFYHFVIKPRQAPVAADAFCIASKTSIDMQLVVGASVFGLGWGLAGICPGPAVSSLALGNVDVLVFFSMMMLGLGGTNRALQYRDNKVMKKAMN</sequence>
<reference evidence="2 3" key="1">
    <citation type="journal article" date="2012" name="Science">
        <title>Ecological populations of bacteria act as socially cohesive units of antibiotic production and resistance.</title>
        <authorList>
            <person name="Cordero O.X."/>
            <person name="Wildschutte H."/>
            <person name="Kirkup B."/>
            <person name="Proehl S."/>
            <person name="Ngo L."/>
            <person name="Hussain F."/>
            <person name="Le Roux F."/>
            <person name="Mincer T."/>
            <person name="Polz M.F."/>
        </authorList>
    </citation>
    <scope>NUCLEOTIDE SEQUENCE [LARGE SCALE GENOMIC DNA]</scope>
    <source>
        <strain evidence="2 3">FF-238</strain>
    </source>
</reference>
<evidence type="ECO:0000256" key="1">
    <source>
        <dbReference type="SAM" id="Phobius"/>
    </source>
</evidence>
<accession>A0A1E5CS38</accession>
<proteinExistence type="predicted"/>
<protein>
    <submittedName>
        <fullName evidence="2">Transporter</fullName>
    </submittedName>
</protein>
<keyword evidence="1" id="KW-0812">Transmembrane</keyword>
<feature type="transmembrane region" description="Helical" evidence="1">
    <location>
        <begin position="45"/>
        <end position="64"/>
    </location>
</feature>
<feature type="transmembrane region" description="Helical" evidence="1">
    <location>
        <begin position="85"/>
        <end position="103"/>
    </location>
</feature>
<dbReference type="Pfam" id="PF20398">
    <property type="entry name" value="DUF6691"/>
    <property type="match status" value="1"/>
</dbReference>
<dbReference type="RefSeq" id="WP_017052793.1">
    <property type="nucleotide sequence ID" value="NZ_AJYW02000261.1"/>
</dbReference>
<comment type="caution">
    <text evidence="2">The sequence shown here is derived from an EMBL/GenBank/DDBJ whole genome shotgun (WGS) entry which is preliminary data.</text>
</comment>